<gene>
    <name evidence="2" type="ORF">GYMLUDRAFT_924868</name>
</gene>
<evidence type="ECO:0000313" key="2">
    <source>
        <dbReference type="EMBL" id="KIK53888.1"/>
    </source>
</evidence>
<protein>
    <submittedName>
        <fullName evidence="2">Uncharacterized protein</fullName>
    </submittedName>
</protein>
<reference evidence="2 3" key="1">
    <citation type="submission" date="2014-04" db="EMBL/GenBank/DDBJ databases">
        <title>Evolutionary Origins and Diversification of the Mycorrhizal Mutualists.</title>
        <authorList>
            <consortium name="DOE Joint Genome Institute"/>
            <consortium name="Mycorrhizal Genomics Consortium"/>
            <person name="Kohler A."/>
            <person name="Kuo A."/>
            <person name="Nagy L.G."/>
            <person name="Floudas D."/>
            <person name="Copeland A."/>
            <person name="Barry K.W."/>
            <person name="Cichocki N."/>
            <person name="Veneault-Fourrey C."/>
            <person name="LaButti K."/>
            <person name="Lindquist E.A."/>
            <person name="Lipzen A."/>
            <person name="Lundell T."/>
            <person name="Morin E."/>
            <person name="Murat C."/>
            <person name="Riley R."/>
            <person name="Ohm R."/>
            <person name="Sun H."/>
            <person name="Tunlid A."/>
            <person name="Henrissat B."/>
            <person name="Grigoriev I.V."/>
            <person name="Hibbett D.S."/>
            <person name="Martin F."/>
        </authorList>
    </citation>
    <scope>NUCLEOTIDE SEQUENCE [LARGE SCALE GENOMIC DNA]</scope>
    <source>
        <strain evidence="2 3">FD-317 M1</strain>
    </source>
</reference>
<organism evidence="2 3">
    <name type="scientific">Collybiopsis luxurians FD-317 M1</name>
    <dbReference type="NCBI Taxonomy" id="944289"/>
    <lineage>
        <taxon>Eukaryota</taxon>
        <taxon>Fungi</taxon>
        <taxon>Dikarya</taxon>
        <taxon>Basidiomycota</taxon>
        <taxon>Agaricomycotina</taxon>
        <taxon>Agaricomycetes</taxon>
        <taxon>Agaricomycetidae</taxon>
        <taxon>Agaricales</taxon>
        <taxon>Marasmiineae</taxon>
        <taxon>Omphalotaceae</taxon>
        <taxon>Collybiopsis</taxon>
        <taxon>Collybiopsis luxurians</taxon>
    </lineage>
</organism>
<evidence type="ECO:0000256" key="1">
    <source>
        <dbReference type="SAM" id="SignalP"/>
    </source>
</evidence>
<accession>A0A0D0CG13</accession>
<proteinExistence type="predicted"/>
<feature type="chain" id="PRO_5002225225" evidence="1">
    <location>
        <begin position="21"/>
        <end position="108"/>
    </location>
</feature>
<name>A0A0D0CG13_9AGAR</name>
<dbReference type="HOGENOM" id="CLU_2197286_0_0_1"/>
<sequence>MFSLRVLFFSIFWGAQLSYCIEFHPLLNASDTSNNSLTFTWTRVHGDPQSAPWMLASISGVNHSTSDGVGIDLEFQHIQGSQKLNGTVTIPVQHSVNLTLVAFLFNIQ</sequence>
<dbReference type="EMBL" id="KN834823">
    <property type="protein sequence ID" value="KIK53888.1"/>
    <property type="molecule type" value="Genomic_DNA"/>
</dbReference>
<feature type="signal peptide" evidence="1">
    <location>
        <begin position="1"/>
        <end position="20"/>
    </location>
</feature>
<dbReference type="Proteomes" id="UP000053593">
    <property type="component" value="Unassembled WGS sequence"/>
</dbReference>
<keyword evidence="1" id="KW-0732">Signal</keyword>
<dbReference type="AlphaFoldDB" id="A0A0D0CG13"/>
<keyword evidence="3" id="KW-1185">Reference proteome</keyword>
<evidence type="ECO:0000313" key="3">
    <source>
        <dbReference type="Proteomes" id="UP000053593"/>
    </source>
</evidence>